<gene>
    <name evidence="1" type="ORF">UFOPK2766_02370</name>
</gene>
<sequence>MVGTGRLPHEWPGLWTPNSSASLLAGVGRPLPVCDGYDPTVPFSGVLERLVVAADGGAALADMTRQVEIAFRNQ</sequence>
<reference evidence="1" key="1">
    <citation type="submission" date="2020-05" db="EMBL/GenBank/DDBJ databases">
        <authorList>
            <person name="Chiriac C."/>
            <person name="Salcher M."/>
            <person name="Ghai R."/>
            <person name="Kavagutti S V."/>
        </authorList>
    </citation>
    <scope>NUCLEOTIDE SEQUENCE</scope>
</reference>
<accession>A0A6J6UUJ5</accession>
<proteinExistence type="predicted"/>
<evidence type="ECO:0000313" key="1">
    <source>
        <dbReference type="EMBL" id="CAB4763452.1"/>
    </source>
</evidence>
<dbReference type="EMBL" id="CAEZYU010000189">
    <property type="protein sequence ID" value="CAB4763452.1"/>
    <property type="molecule type" value="Genomic_DNA"/>
</dbReference>
<dbReference type="AlphaFoldDB" id="A0A6J6UUJ5"/>
<name>A0A6J6UUJ5_9ZZZZ</name>
<organism evidence="1">
    <name type="scientific">freshwater metagenome</name>
    <dbReference type="NCBI Taxonomy" id="449393"/>
    <lineage>
        <taxon>unclassified sequences</taxon>
        <taxon>metagenomes</taxon>
        <taxon>ecological metagenomes</taxon>
    </lineage>
</organism>
<protein>
    <submittedName>
        <fullName evidence="1">Unannotated protein</fullName>
    </submittedName>
</protein>